<dbReference type="OrthoDB" id="3010234at2"/>
<accession>A0A2G8RBG0</accession>
<sequence>MYAPDAQDIRIISNDLAERDGLTLICVFRNEFYLLPAFLTHYRALGVSRFILLDQGDVMLLDSTRRYGDSVIKEERPPRRRSKTDYRQIHLWRTALANRFCDGRWMVQCDVDEFASLPEGRRLDQLARRLESNGKAGAWAGMIDIYPRHISDLGPEADAAQDPREGQWYFDATRHFSLRRDGSAPRHHYAGVRSRLNRAHLAHAKPVGLWTALKLKLLGARKSPSGRFVKPLLQKWQRGNYYLSSHETTLKLRPHVLIPLLHYRYTPALYEKVGWAMDSGGYSKGNSDYFTINSLLANMTAANASFLAPVSRRLTGYNDLKATRNARGLD</sequence>
<proteinExistence type="predicted"/>
<organism evidence="1 2">
    <name type="scientific">Puniceibacterium antarcticum</name>
    <dbReference type="NCBI Taxonomy" id="1206336"/>
    <lineage>
        <taxon>Bacteria</taxon>
        <taxon>Pseudomonadati</taxon>
        <taxon>Pseudomonadota</taxon>
        <taxon>Alphaproteobacteria</taxon>
        <taxon>Rhodobacterales</taxon>
        <taxon>Paracoccaceae</taxon>
        <taxon>Puniceibacterium</taxon>
    </lineage>
</organism>
<keyword evidence="2" id="KW-1185">Reference proteome</keyword>
<evidence type="ECO:0000313" key="1">
    <source>
        <dbReference type="EMBL" id="PIL18761.1"/>
    </source>
</evidence>
<name>A0A2G8RBG0_9RHOB</name>
<protein>
    <recommendedName>
        <fullName evidence="3">Glycosyl transferase family 2</fullName>
    </recommendedName>
</protein>
<evidence type="ECO:0008006" key="3">
    <source>
        <dbReference type="Google" id="ProtNLM"/>
    </source>
</evidence>
<dbReference type="Pfam" id="PF13704">
    <property type="entry name" value="Glyco_tranf_2_4"/>
    <property type="match status" value="1"/>
</dbReference>
<dbReference type="EMBL" id="AWWI01000121">
    <property type="protein sequence ID" value="PIL18761.1"/>
    <property type="molecule type" value="Genomic_DNA"/>
</dbReference>
<evidence type="ECO:0000313" key="2">
    <source>
        <dbReference type="Proteomes" id="UP000231259"/>
    </source>
</evidence>
<dbReference type="AlphaFoldDB" id="A0A2G8RBG0"/>
<gene>
    <name evidence="1" type="ORF">P775_19525</name>
</gene>
<dbReference type="RefSeq" id="WP_099912392.1">
    <property type="nucleotide sequence ID" value="NZ_AWWI01000121.1"/>
</dbReference>
<reference evidence="1 2" key="1">
    <citation type="submission" date="2013-09" db="EMBL/GenBank/DDBJ databases">
        <title>Genome sequencing of Phaeobacter antarcticus sp. nov. SM1211.</title>
        <authorList>
            <person name="Zhang X.-Y."/>
            <person name="Liu C."/>
            <person name="Chen X.-L."/>
            <person name="Xie B.-B."/>
            <person name="Qin Q.-L."/>
            <person name="Rong J.-C."/>
            <person name="Zhang Y.-Z."/>
        </authorList>
    </citation>
    <scope>NUCLEOTIDE SEQUENCE [LARGE SCALE GENOMIC DNA]</scope>
    <source>
        <strain evidence="1 2">SM1211</strain>
    </source>
</reference>
<comment type="caution">
    <text evidence="1">The sequence shown here is derived from an EMBL/GenBank/DDBJ whole genome shotgun (WGS) entry which is preliminary data.</text>
</comment>
<dbReference type="Proteomes" id="UP000231259">
    <property type="component" value="Unassembled WGS sequence"/>
</dbReference>